<gene>
    <name evidence="1" type="ORF">MENTE1834_LOCUS40512</name>
</gene>
<evidence type="ECO:0000313" key="2">
    <source>
        <dbReference type="Proteomes" id="UP001497535"/>
    </source>
</evidence>
<comment type="caution">
    <text evidence="1">The sequence shown here is derived from an EMBL/GenBank/DDBJ whole genome shotgun (WGS) entry which is preliminary data.</text>
</comment>
<reference evidence="1" key="1">
    <citation type="submission" date="2023-11" db="EMBL/GenBank/DDBJ databases">
        <authorList>
            <person name="Poullet M."/>
        </authorList>
    </citation>
    <scope>NUCLEOTIDE SEQUENCE</scope>
    <source>
        <strain evidence="1">E1834</strain>
    </source>
</reference>
<keyword evidence="2" id="KW-1185">Reference proteome</keyword>
<proteinExistence type="predicted"/>
<dbReference type="Proteomes" id="UP001497535">
    <property type="component" value="Unassembled WGS sequence"/>
</dbReference>
<sequence>MRFTKGFLFATVEAANEFEEQRTRFFTENEMLDEYMEARLDLANLPFLERVLVIRDKTNERRLQRRRKAQILNNNNNNLTRAPDVLNPTHGQEQQEEQRTLLSPRTSSLNDPWWLSPWVFWPASIFLLSWPLRMLAEYKTGYVHLQVCKLFGTNYLSPSSINYTGPLTRTSTMDSHELSMANRQNYVVVPSYSEAILLDPYNNTQLPNSGRSQLFSSPHRSSTAQQQVRQGQYGSTGHHFMLRMAYGEGSPKPLRPTRSATIACFNTSEKLQVHNNATRRHLPRPSTLFDRRQIQFPRSITFSEGIGPRYNSLSNEQQNVGECSDRTPLLQQHLTMEINEQPPQDGEPPPPYEAILNYNPF</sequence>
<evidence type="ECO:0000313" key="1">
    <source>
        <dbReference type="EMBL" id="CAK5094050.1"/>
    </source>
</evidence>
<accession>A0ACB1ARI3</accession>
<dbReference type="EMBL" id="CAVMJV010000096">
    <property type="protein sequence ID" value="CAK5094050.1"/>
    <property type="molecule type" value="Genomic_DNA"/>
</dbReference>
<name>A0ACB1ARI3_MELEN</name>
<organism evidence="1 2">
    <name type="scientific">Meloidogyne enterolobii</name>
    <name type="common">Root-knot nematode worm</name>
    <name type="synonym">Meloidogyne mayaguensis</name>
    <dbReference type="NCBI Taxonomy" id="390850"/>
    <lineage>
        <taxon>Eukaryota</taxon>
        <taxon>Metazoa</taxon>
        <taxon>Ecdysozoa</taxon>
        <taxon>Nematoda</taxon>
        <taxon>Chromadorea</taxon>
        <taxon>Rhabditida</taxon>
        <taxon>Tylenchina</taxon>
        <taxon>Tylenchomorpha</taxon>
        <taxon>Tylenchoidea</taxon>
        <taxon>Meloidogynidae</taxon>
        <taxon>Meloidogyninae</taxon>
        <taxon>Meloidogyne</taxon>
    </lineage>
</organism>
<protein>
    <submittedName>
        <fullName evidence="1">Uncharacterized protein</fullName>
    </submittedName>
</protein>